<dbReference type="EMBL" id="REGA01000017">
    <property type="protein sequence ID" value="RQG92250.1"/>
    <property type="molecule type" value="Genomic_DNA"/>
</dbReference>
<dbReference type="RefSeq" id="WP_124196822.1">
    <property type="nucleotide sequence ID" value="NZ_REGA01000017.1"/>
</dbReference>
<organism evidence="2 3">
    <name type="scientific">Natrarchaeobius chitinivorans</name>
    <dbReference type="NCBI Taxonomy" id="1679083"/>
    <lineage>
        <taxon>Archaea</taxon>
        <taxon>Methanobacteriati</taxon>
        <taxon>Methanobacteriota</taxon>
        <taxon>Stenosarchaea group</taxon>
        <taxon>Halobacteria</taxon>
        <taxon>Halobacteriales</taxon>
        <taxon>Natrialbaceae</taxon>
        <taxon>Natrarchaeobius</taxon>
    </lineage>
</organism>
<comment type="caution">
    <text evidence="2">The sequence shown here is derived from an EMBL/GenBank/DDBJ whole genome shotgun (WGS) entry which is preliminary data.</text>
</comment>
<evidence type="ECO:0000313" key="2">
    <source>
        <dbReference type="EMBL" id="RQG92250.1"/>
    </source>
</evidence>
<proteinExistence type="predicted"/>
<sequence>MTSSTIVCSDTHFEDRVSLAIVDAVAERRDVDPVDLPPLYEWIEPDALNGLFDPATRGGCNCRLEFTYAGCTVVVERSPTLSIVVDGEETVSVLEFATPQTEA</sequence>
<dbReference type="Pfam" id="PF18545">
    <property type="entry name" value="HalOD1"/>
    <property type="match status" value="1"/>
</dbReference>
<gene>
    <name evidence="2" type="ORF">EA473_17220</name>
</gene>
<protein>
    <recommendedName>
        <fullName evidence="1">Halobacterial output domain-containing protein</fullName>
    </recommendedName>
</protein>
<name>A0A3N6M7V4_NATCH</name>
<evidence type="ECO:0000313" key="3">
    <source>
        <dbReference type="Proteomes" id="UP000282323"/>
    </source>
</evidence>
<feature type="domain" description="Halobacterial output" evidence="1">
    <location>
        <begin position="15"/>
        <end position="83"/>
    </location>
</feature>
<dbReference type="OrthoDB" id="271604at2157"/>
<keyword evidence="3" id="KW-1185">Reference proteome</keyword>
<dbReference type="Proteomes" id="UP000282323">
    <property type="component" value="Unassembled WGS sequence"/>
</dbReference>
<dbReference type="InterPro" id="IPR040624">
    <property type="entry name" value="HalOD1"/>
</dbReference>
<accession>A0A3N6M7V4</accession>
<dbReference type="AlphaFoldDB" id="A0A3N6M7V4"/>
<reference evidence="2 3" key="1">
    <citation type="submission" date="2018-10" db="EMBL/GenBank/DDBJ databases">
        <title>Natrarchaeobius chitinivorans gen. nov., sp. nov., and Natrarchaeobius haloalkaliphilus sp. nov., alkaliphilic, chitin-utilizing haloarchaea from hypersaline alkaline lakes.</title>
        <authorList>
            <person name="Sorokin D.Y."/>
            <person name="Elcheninov A.G."/>
            <person name="Kostrikina N.A."/>
            <person name="Bale N.J."/>
            <person name="Sinninghe Damste J.S."/>
            <person name="Khijniak T.V."/>
            <person name="Kublanov I.V."/>
            <person name="Toshchakov S.V."/>
        </authorList>
    </citation>
    <scope>NUCLEOTIDE SEQUENCE [LARGE SCALE GENOMIC DNA]</scope>
    <source>
        <strain evidence="2 3">AArcht4T</strain>
    </source>
</reference>
<evidence type="ECO:0000259" key="1">
    <source>
        <dbReference type="Pfam" id="PF18545"/>
    </source>
</evidence>